<dbReference type="Pfam" id="PF08712">
    <property type="entry name" value="Nfu_N"/>
    <property type="match status" value="1"/>
</dbReference>
<evidence type="ECO:0000259" key="2">
    <source>
        <dbReference type="SMART" id="SM00932"/>
    </source>
</evidence>
<dbReference type="SUPFAM" id="SSF110836">
    <property type="entry name" value="Hypothetical protein SAV1430"/>
    <property type="match status" value="1"/>
</dbReference>
<dbReference type="Pfam" id="PF01106">
    <property type="entry name" value="NifU"/>
    <property type="match status" value="1"/>
</dbReference>
<sequence length="196" mass="21706">MVKESYSIYAESTPNPATMKFVANRLLIDAGSRVELGAHDDLSKYPIAARLFSFPFITKVFMSDNFIALNKTEHVEWSDVHLELREYIANYLTAGHPIEDKSIDLPKEVVEAKELVKPEGATEERIVSILDDHVRPAVAADGGAIDFKSFEDGKLTLTLKGACSGCPSSTLTLKSGIENIFKQMMPEIKEIVAEEE</sequence>
<dbReference type="GO" id="GO:0016226">
    <property type="term" value="P:iron-sulfur cluster assembly"/>
    <property type="evidence" value="ECO:0007669"/>
    <property type="project" value="InterPro"/>
</dbReference>
<dbReference type="Gene3D" id="3.30.1370.70">
    <property type="entry name" value="Scaffold protein Nfu/NifU, N-terminal domain"/>
    <property type="match status" value="1"/>
</dbReference>
<reference evidence="3" key="1">
    <citation type="journal article" date="2012" name="Environ. Microbiol.">
        <title>Genomic content of uncultured Bacteroidetes from contrasting oceanic provinces in the North Atlantic Ocean.</title>
        <authorList>
            <person name="Gomez-Pereira P.R."/>
            <person name="Schuler M."/>
            <person name="Fuchs B.M."/>
            <person name="Bennke C."/>
            <person name="Teeling H."/>
            <person name="Waldmann J."/>
            <person name="Richter M."/>
            <person name="Barbe V."/>
            <person name="Bataille E."/>
            <person name="Glockner F.O."/>
            <person name="Amann R."/>
        </authorList>
    </citation>
    <scope>NUCLEOTIDE SEQUENCE</scope>
</reference>
<reference evidence="3" key="2">
    <citation type="submission" date="2012-02" db="EMBL/GenBank/DDBJ databases">
        <authorList>
            <person name="Genoscope - CEA"/>
        </authorList>
    </citation>
    <scope>NUCLEOTIDE SEQUENCE</scope>
</reference>
<dbReference type="PANTHER" id="PTHR11178:SF1">
    <property type="entry name" value="NFU1 IRON-SULFUR CLUSTER SCAFFOLD HOMOLOG, MITOCHONDRIAL"/>
    <property type="match status" value="1"/>
</dbReference>
<accession>H6RFX1</accession>
<dbReference type="EMBL" id="FO117593">
    <property type="protein sequence ID" value="CCF99932.1"/>
    <property type="molecule type" value="Genomic_DNA"/>
</dbReference>
<organism evidence="3">
    <name type="scientific">uncultured Flavobacteriia bacterium</name>
    <dbReference type="NCBI Taxonomy" id="212695"/>
    <lineage>
        <taxon>Bacteria</taxon>
        <taxon>Pseudomonadati</taxon>
        <taxon>Bacteroidota</taxon>
        <taxon>Flavobacteriia</taxon>
        <taxon>environmental samples</taxon>
    </lineage>
</organism>
<protein>
    <submittedName>
        <fullName evidence="3">Protein containing nitrogen-fixing NifU domain</fullName>
    </submittedName>
</protein>
<evidence type="ECO:0000256" key="1">
    <source>
        <dbReference type="ARBA" id="ARBA00006420"/>
    </source>
</evidence>
<dbReference type="InterPro" id="IPR034904">
    <property type="entry name" value="FSCA_dom_sf"/>
</dbReference>
<proteinExistence type="inferred from homology"/>
<dbReference type="InterPro" id="IPR001075">
    <property type="entry name" value="NIF_FeS_clus_asmbl_NifU_C"/>
</dbReference>
<dbReference type="GO" id="GO:0051536">
    <property type="term" value="F:iron-sulfur cluster binding"/>
    <property type="evidence" value="ECO:0007669"/>
    <property type="project" value="InterPro"/>
</dbReference>
<dbReference type="AlphaFoldDB" id="H6RFX1"/>
<dbReference type="SMART" id="SM00932">
    <property type="entry name" value="Nfu_N"/>
    <property type="match status" value="1"/>
</dbReference>
<dbReference type="GO" id="GO:0005506">
    <property type="term" value="F:iron ion binding"/>
    <property type="evidence" value="ECO:0007669"/>
    <property type="project" value="InterPro"/>
</dbReference>
<dbReference type="InterPro" id="IPR014824">
    <property type="entry name" value="Nfu/NifU_N"/>
</dbReference>
<dbReference type="SUPFAM" id="SSF117916">
    <property type="entry name" value="Fe-S cluster assembly (FSCA) domain-like"/>
    <property type="match status" value="1"/>
</dbReference>
<feature type="domain" description="Scaffold protein Nfu/NifU N-terminal" evidence="2">
    <location>
        <begin position="8"/>
        <end position="95"/>
    </location>
</feature>
<dbReference type="PANTHER" id="PTHR11178">
    <property type="entry name" value="IRON-SULFUR CLUSTER SCAFFOLD PROTEIN NFU-RELATED"/>
    <property type="match status" value="1"/>
</dbReference>
<evidence type="ECO:0000313" key="3">
    <source>
        <dbReference type="EMBL" id="CCF99932.1"/>
    </source>
</evidence>
<gene>
    <name evidence="3" type="ORF">VIS_S3CCB20031</name>
</gene>
<name>H6RFX1_9BACT</name>
<comment type="similarity">
    <text evidence="1">Belongs to the NifU family.</text>
</comment>
<dbReference type="InterPro" id="IPR036498">
    <property type="entry name" value="Nfu/NifU_N_sf"/>
</dbReference>
<dbReference type="Gene3D" id="3.30.300.130">
    <property type="entry name" value="Fe-S cluster assembly (FSCA)"/>
    <property type="match status" value="1"/>
</dbReference>